<organism evidence="1 2">
    <name type="scientific">Ambrosiozyma monospora</name>
    <name type="common">Yeast</name>
    <name type="synonym">Endomycopsis monosporus</name>
    <dbReference type="NCBI Taxonomy" id="43982"/>
    <lineage>
        <taxon>Eukaryota</taxon>
        <taxon>Fungi</taxon>
        <taxon>Dikarya</taxon>
        <taxon>Ascomycota</taxon>
        <taxon>Saccharomycotina</taxon>
        <taxon>Pichiomycetes</taxon>
        <taxon>Pichiales</taxon>
        <taxon>Pichiaceae</taxon>
        <taxon>Ambrosiozyma</taxon>
    </lineage>
</organism>
<comment type="caution">
    <text evidence="1">The sequence shown here is derived from an EMBL/GenBank/DDBJ whole genome shotgun (WGS) entry which is preliminary data.</text>
</comment>
<reference evidence="1" key="1">
    <citation type="submission" date="2023-04" db="EMBL/GenBank/DDBJ databases">
        <title>Ambrosiozyma monospora NBRC 10751.</title>
        <authorList>
            <person name="Ichikawa N."/>
            <person name="Sato H."/>
            <person name="Tonouchi N."/>
        </authorList>
    </citation>
    <scope>NUCLEOTIDE SEQUENCE</scope>
    <source>
        <strain evidence="1">NBRC 10751</strain>
    </source>
</reference>
<gene>
    <name evidence="1" type="ORF">Amon02_000849500</name>
</gene>
<dbReference type="Proteomes" id="UP001165064">
    <property type="component" value="Unassembled WGS sequence"/>
</dbReference>
<evidence type="ECO:0000313" key="1">
    <source>
        <dbReference type="EMBL" id="GME89393.1"/>
    </source>
</evidence>
<sequence>MLWPDAEARCFGSFATALFLPESDMDVCILSATTNHRYKNSEKITELANHLQSCGLYYDVVAVIETRVPIIKLGDKESGISIDISFERTDGLRSARLIVSWVDSTPVFRELLLVLKMFLYSRNLHNVRYGGLGGYSTACLVYAFLKMHGESIVKDKKPAECLGKLLLEFFKFYGPGFPYLETALVFDGPVGIPSFIDKASLTFTNGMELNRLTIQDPNDFTNNLGASSYNLMPLMSSFGIAYEFLVNRCYQQRNRNRTSSIIGSLLRREDISERQSERDSCDIANDAYEWLINHSLERITLFQSPKSITSSNIVPQFSHKMVLLAPDEIVKSVIEHLCVTSDDGLTFSQLWSFIRQETHQETIDEFTKKLTWRWLYENPDFLICRINSVKTARKGKKVTIFDTFNKVVFVDYSELIAQHGEDKLRLKADPNKQSIFLTGCNLDDNKLGALPYELLKAIAKSREKGITSPELIKTTGQDMRSLTARLQTLESAGLIKKFVYIKKVRTFISVHTKYLSDFKGFPVFQDVGTADVLLVLQES</sequence>
<dbReference type="EMBL" id="BSXS01007580">
    <property type="protein sequence ID" value="GME89393.1"/>
    <property type="molecule type" value="Genomic_DNA"/>
</dbReference>
<keyword evidence="2" id="KW-1185">Reference proteome</keyword>
<name>A0ACB5TJ60_AMBMO</name>
<evidence type="ECO:0000313" key="2">
    <source>
        <dbReference type="Proteomes" id="UP001165064"/>
    </source>
</evidence>
<accession>A0ACB5TJ60</accession>
<proteinExistence type="predicted"/>
<protein>
    <submittedName>
        <fullName evidence="1">Unnamed protein product</fullName>
    </submittedName>
</protein>